<proteinExistence type="predicted"/>
<dbReference type="PATRIC" id="fig|1354303.4.peg.529"/>
<dbReference type="EMBL" id="AUSW01000013">
    <property type="protein sequence ID" value="ERL56512.1"/>
    <property type="molecule type" value="Genomic_DNA"/>
</dbReference>
<dbReference type="Proteomes" id="UP000016761">
    <property type="component" value="Unassembled WGS sequence"/>
</dbReference>
<evidence type="ECO:0000313" key="1">
    <source>
        <dbReference type="EMBL" id="ERL56512.1"/>
    </source>
</evidence>
<organism evidence="1 2">
    <name type="scientific">Psychrobacter aquaticus CMS 56</name>
    <dbReference type="NCBI Taxonomy" id="1354303"/>
    <lineage>
        <taxon>Bacteria</taxon>
        <taxon>Pseudomonadati</taxon>
        <taxon>Pseudomonadota</taxon>
        <taxon>Gammaproteobacteria</taxon>
        <taxon>Moraxellales</taxon>
        <taxon>Moraxellaceae</taxon>
        <taxon>Psychrobacter</taxon>
    </lineage>
</organism>
<reference evidence="1 2" key="1">
    <citation type="journal article" date="2013" name="Genome Announc.">
        <title>Draft Genome Sequence of Psychrobacter aquaticus Strain CMS 56T, Isolated from a Cyanobacterial Mat Sample Collected from Water Bodies in the McMurdo Dry Valley Region of Antarctica.</title>
        <authorList>
            <person name="Reddy G.S."/>
            <person name="Ara S."/>
            <person name="Singh A."/>
            <person name="Kumar Pinnaka A."/>
            <person name="Shivaji S."/>
        </authorList>
    </citation>
    <scope>NUCLEOTIDE SEQUENCE [LARGE SCALE GENOMIC DNA]</scope>
    <source>
        <strain evidence="1 2">CMS 56</strain>
    </source>
</reference>
<accession>U4T566</accession>
<gene>
    <name evidence="1" type="ORF">M917_0538</name>
</gene>
<keyword evidence="2" id="KW-1185">Reference proteome</keyword>
<protein>
    <submittedName>
        <fullName evidence="1">Uncharacterized protein</fullName>
    </submittedName>
</protein>
<name>U4T566_9GAMM</name>
<comment type="caution">
    <text evidence="1">The sequence shown here is derived from an EMBL/GenBank/DDBJ whole genome shotgun (WGS) entry which is preliminary data.</text>
</comment>
<evidence type="ECO:0000313" key="2">
    <source>
        <dbReference type="Proteomes" id="UP000016761"/>
    </source>
</evidence>
<sequence length="69" mass="7692">MPLFTGSIDESFNVIKALFNKVLTDSTVEFSTVELDITLLINNGQYPLLHIGAYFKTSDTVCRYDKGVS</sequence>
<dbReference type="AlphaFoldDB" id="U4T566"/>